<name>A0A6L8VL39_9RHOB</name>
<sequence>MGEYGGAGLFPQVQRIAHRLGLALVAALALIAVGSALLALAGVLPWIGLEASWNGAPLPDAGMWVQTLLAVLALALLFYLPAHGRVARLERSHRSFRIDLADVARAYHAAHAADRAGTFALSAEYDAMRERIEHLRRHPDLGHLEPELLDLAAQMSHASRDLARVYSDEKVARAKTFLQQRQQETEAFRERMAAARQTCDALKTWLQDVEADERHAAEQFRRLEADLREILPALGYDVEDTREANVLPLRPQK</sequence>
<evidence type="ECO:0000313" key="4">
    <source>
        <dbReference type="Proteomes" id="UP000477083"/>
    </source>
</evidence>
<dbReference type="AlphaFoldDB" id="A0A6L8VL39"/>
<dbReference type="EMBL" id="WWNR01000008">
    <property type="protein sequence ID" value="MZQ90089.1"/>
    <property type="molecule type" value="Genomic_DNA"/>
</dbReference>
<dbReference type="RefSeq" id="WP_161347356.1">
    <property type="nucleotide sequence ID" value="NZ_BMGW01000008.1"/>
</dbReference>
<keyword evidence="1" id="KW-0175">Coiled coil</keyword>
<organism evidence="3 4">
    <name type="scientific">Frigidibacter albus</name>
    <dbReference type="NCBI Taxonomy" id="1465486"/>
    <lineage>
        <taxon>Bacteria</taxon>
        <taxon>Pseudomonadati</taxon>
        <taxon>Pseudomonadota</taxon>
        <taxon>Alphaproteobacteria</taxon>
        <taxon>Rhodobacterales</taxon>
        <taxon>Paracoccaceae</taxon>
        <taxon>Frigidibacter</taxon>
    </lineage>
</organism>
<keyword evidence="2" id="KW-0472">Membrane</keyword>
<accession>A0A6L8VL39</accession>
<keyword evidence="2" id="KW-0812">Transmembrane</keyword>
<comment type="caution">
    <text evidence="3">The sequence shown here is derived from an EMBL/GenBank/DDBJ whole genome shotgun (WGS) entry which is preliminary data.</text>
</comment>
<evidence type="ECO:0000313" key="3">
    <source>
        <dbReference type="EMBL" id="MZQ90089.1"/>
    </source>
</evidence>
<gene>
    <name evidence="3" type="ORF">GS660_13425</name>
</gene>
<dbReference type="OrthoDB" id="7863443at2"/>
<feature type="coiled-coil region" evidence="1">
    <location>
        <begin position="178"/>
        <end position="226"/>
    </location>
</feature>
<protein>
    <submittedName>
        <fullName evidence="3">DNA repair protein</fullName>
    </submittedName>
</protein>
<proteinExistence type="predicted"/>
<dbReference type="Proteomes" id="UP000477083">
    <property type="component" value="Unassembled WGS sequence"/>
</dbReference>
<feature type="transmembrane region" description="Helical" evidence="2">
    <location>
        <begin position="61"/>
        <end position="82"/>
    </location>
</feature>
<keyword evidence="4" id="KW-1185">Reference proteome</keyword>
<keyword evidence="2" id="KW-1133">Transmembrane helix</keyword>
<feature type="transmembrane region" description="Helical" evidence="2">
    <location>
        <begin position="20"/>
        <end position="49"/>
    </location>
</feature>
<evidence type="ECO:0000256" key="1">
    <source>
        <dbReference type="SAM" id="Coils"/>
    </source>
</evidence>
<reference evidence="3 4" key="1">
    <citation type="submission" date="2020-01" db="EMBL/GenBank/DDBJ databases">
        <title>Frigidibacter albus SP32T (=CGMCC 1.13995T).</title>
        <authorList>
            <person name="Liao X."/>
        </authorList>
    </citation>
    <scope>NUCLEOTIDE SEQUENCE [LARGE SCALE GENOMIC DNA]</scope>
    <source>
        <strain evidence="3 4">SP32</strain>
    </source>
</reference>
<evidence type="ECO:0000256" key="2">
    <source>
        <dbReference type="SAM" id="Phobius"/>
    </source>
</evidence>